<feature type="region of interest" description="Disordered" evidence="1">
    <location>
        <begin position="152"/>
        <end position="201"/>
    </location>
</feature>
<dbReference type="AlphaFoldDB" id="A0AAV9UL31"/>
<feature type="region of interest" description="Disordered" evidence="1">
    <location>
        <begin position="84"/>
        <end position="126"/>
    </location>
</feature>
<sequence>MAPIFRFLLAIVPIFNLAANLHIALVASLAARRISITSSEAPPKPDPEPLFSPIEQPTGGIWQETVTREGSVLIIIHPHSIMHSHDHPSVTAHPGTADYPPTVAPSTPVADDTTTNTDTTAFPSGTFSTTAFSTIQSTTSTSSISTAIARGSMSSLSNSSSTDTTQTRTDTTSSNDASTTAITSSSSSPPPSATLTATTSALSLPSSSMEIPQYIRPIDSSQEQSCTGGSLEACIRSYDCSIEPVEVMRCYCRNNVAMGCSQACGSDKGLPLEDCPALPAGQPPDGLQGAGDGAQTPGVRAVQRPLILGTGLQELGGMLERPVRFLQRVQNLRE</sequence>
<dbReference type="Proteomes" id="UP001375240">
    <property type="component" value="Unassembled WGS sequence"/>
</dbReference>
<evidence type="ECO:0000313" key="2">
    <source>
        <dbReference type="EMBL" id="KAK6344111.1"/>
    </source>
</evidence>
<organism evidence="2 3">
    <name type="scientific">Orbilia brochopaga</name>
    <dbReference type="NCBI Taxonomy" id="3140254"/>
    <lineage>
        <taxon>Eukaryota</taxon>
        <taxon>Fungi</taxon>
        <taxon>Dikarya</taxon>
        <taxon>Ascomycota</taxon>
        <taxon>Pezizomycotina</taxon>
        <taxon>Orbiliomycetes</taxon>
        <taxon>Orbiliales</taxon>
        <taxon>Orbiliaceae</taxon>
        <taxon>Orbilia</taxon>
    </lineage>
</organism>
<reference evidence="2 3" key="1">
    <citation type="submission" date="2019-10" db="EMBL/GenBank/DDBJ databases">
        <authorList>
            <person name="Palmer J.M."/>
        </authorList>
    </citation>
    <scope>NUCLEOTIDE SEQUENCE [LARGE SCALE GENOMIC DNA]</scope>
    <source>
        <strain evidence="2 3">TWF696</strain>
    </source>
</reference>
<accession>A0AAV9UL31</accession>
<keyword evidence="3" id="KW-1185">Reference proteome</keyword>
<comment type="caution">
    <text evidence="2">The sequence shown here is derived from an EMBL/GenBank/DDBJ whole genome shotgun (WGS) entry which is preliminary data.</text>
</comment>
<proteinExistence type="predicted"/>
<gene>
    <name evidence="2" type="ORF">TWF696_007758</name>
</gene>
<name>A0AAV9UL31_9PEZI</name>
<dbReference type="EMBL" id="JAVHNQ010000006">
    <property type="protein sequence ID" value="KAK6344111.1"/>
    <property type="molecule type" value="Genomic_DNA"/>
</dbReference>
<evidence type="ECO:0000313" key="3">
    <source>
        <dbReference type="Proteomes" id="UP001375240"/>
    </source>
</evidence>
<protein>
    <submittedName>
        <fullName evidence="2">Uncharacterized protein</fullName>
    </submittedName>
</protein>
<evidence type="ECO:0000256" key="1">
    <source>
        <dbReference type="SAM" id="MobiDB-lite"/>
    </source>
</evidence>
<feature type="compositionally biased region" description="Low complexity" evidence="1">
    <location>
        <begin position="111"/>
        <end position="126"/>
    </location>
</feature>